<sequence>MFGQNVNPLDTAQAGYGPFLESSPTKAQPLVFGDYATPAIIIFGIVILLVVAGGLIVNPRVTTKAVLGTAKALARTAAWTTKSIFRGIRWSLRQVYLAKYWIGNLINGVTPRERGEHVRVRLTGGCAAIVLAVFVMCSATSVVVLAQVPLDRAVWNLPKLVEYFSHMKFEWPEIAWVEVSPLVKIPVEIDRIKIEANPPLLGERVTAKISHYWPPLGGQNCSKFVAEGCVARMANGQRWQDWIDRAVACPAELPFGTKVYAFGQEWVCQDRGGMIVREADNVYWFDFLTEKSPAPYGAFEEVVIIRP</sequence>
<keyword evidence="1" id="KW-0812">Transmembrane</keyword>
<keyword evidence="1" id="KW-1133">Transmembrane helix</keyword>
<feature type="transmembrane region" description="Helical" evidence="1">
    <location>
        <begin position="122"/>
        <end position="146"/>
    </location>
</feature>
<proteinExistence type="predicted"/>
<evidence type="ECO:0000313" key="3">
    <source>
        <dbReference type="Proteomes" id="UP000177092"/>
    </source>
</evidence>
<evidence type="ECO:0000313" key="2">
    <source>
        <dbReference type="EMBL" id="OGG20651.1"/>
    </source>
</evidence>
<feature type="transmembrane region" description="Helical" evidence="1">
    <location>
        <begin position="35"/>
        <end position="57"/>
    </location>
</feature>
<comment type="caution">
    <text evidence="2">The sequence shown here is derived from an EMBL/GenBank/DDBJ whole genome shotgun (WGS) entry which is preliminary data.</text>
</comment>
<keyword evidence="1" id="KW-0472">Membrane</keyword>
<gene>
    <name evidence="2" type="ORF">A3D03_01785</name>
</gene>
<reference evidence="2 3" key="1">
    <citation type="journal article" date="2016" name="Nat. Commun.">
        <title>Thousands of microbial genomes shed light on interconnected biogeochemical processes in an aquifer system.</title>
        <authorList>
            <person name="Anantharaman K."/>
            <person name="Brown C.T."/>
            <person name="Hug L.A."/>
            <person name="Sharon I."/>
            <person name="Castelle C.J."/>
            <person name="Probst A.J."/>
            <person name="Thomas B.C."/>
            <person name="Singh A."/>
            <person name="Wilkins M.J."/>
            <person name="Karaoz U."/>
            <person name="Brodie E.L."/>
            <person name="Williams K.H."/>
            <person name="Hubbard S.S."/>
            <person name="Banfield J.F."/>
        </authorList>
    </citation>
    <scope>NUCLEOTIDE SEQUENCE [LARGE SCALE GENOMIC DNA]</scope>
</reference>
<protein>
    <submittedName>
        <fullName evidence="2">Uncharacterized protein</fullName>
    </submittedName>
</protein>
<dbReference type="Proteomes" id="UP000177092">
    <property type="component" value="Unassembled WGS sequence"/>
</dbReference>
<dbReference type="AlphaFoldDB" id="A0A1F6A7K8"/>
<organism evidence="2 3">
    <name type="scientific">Candidatus Gottesmanbacteria bacterium RIFCSPHIGHO2_02_FULL_40_13</name>
    <dbReference type="NCBI Taxonomy" id="1798384"/>
    <lineage>
        <taxon>Bacteria</taxon>
        <taxon>Candidatus Gottesmaniibacteriota</taxon>
    </lineage>
</organism>
<accession>A0A1F6A7K8</accession>
<dbReference type="EMBL" id="MFJN01000038">
    <property type="protein sequence ID" value="OGG20651.1"/>
    <property type="molecule type" value="Genomic_DNA"/>
</dbReference>
<evidence type="ECO:0000256" key="1">
    <source>
        <dbReference type="SAM" id="Phobius"/>
    </source>
</evidence>
<name>A0A1F6A7K8_9BACT</name>